<dbReference type="Proteomes" id="UP000196778">
    <property type="component" value="Unassembled WGS sequence"/>
</dbReference>
<dbReference type="SUPFAM" id="SSF55874">
    <property type="entry name" value="ATPase domain of HSP90 chaperone/DNA topoisomerase II/histidine kinase"/>
    <property type="match status" value="1"/>
</dbReference>
<dbReference type="SMART" id="SM00387">
    <property type="entry name" value="HATPase_c"/>
    <property type="match status" value="1"/>
</dbReference>
<keyword evidence="7 16" id="KW-0812">Transmembrane</keyword>
<dbReference type="RefSeq" id="WP_143822687.1">
    <property type="nucleotide sequence ID" value="NZ_FUKR01000058.1"/>
</dbReference>
<protein>
    <recommendedName>
        <fullName evidence="14">Sensor histidine kinase MtrB</fullName>
        <ecNumber evidence="3">2.7.13.3</ecNumber>
    </recommendedName>
</protein>
<accession>A0A1R4K183</accession>
<dbReference type="InterPro" id="IPR003661">
    <property type="entry name" value="HisK_dim/P_dom"/>
</dbReference>
<evidence type="ECO:0000256" key="1">
    <source>
        <dbReference type="ARBA" id="ARBA00000085"/>
    </source>
</evidence>
<evidence type="ECO:0000256" key="13">
    <source>
        <dbReference type="ARBA" id="ARBA00023136"/>
    </source>
</evidence>
<keyword evidence="9 19" id="KW-0418">Kinase</keyword>
<evidence type="ECO:0000256" key="3">
    <source>
        <dbReference type="ARBA" id="ARBA00012438"/>
    </source>
</evidence>
<evidence type="ECO:0000256" key="6">
    <source>
        <dbReference type="ARBA" id="ARBA00022679"/>
    </source>
</evidence>
<feature type="transmembrane region" description="Helical" evidence="16">
    <location>
        <begin position="33"/>
        <end position="53"/>
    </location>
</feature>
<dbReference type="SMART" id="SM00388">
    <property type="entry name" value="HisKA"/>
    <property type="match status" value="1"/>
</dbReference>
<dbReference type="Pfam" id="PF00512">
    <property type="entry name" value="HisKA"/>
    <property type="match status" value="1"/>
</dbReference>
<evidence type="ECO:0000256" key="12">
    <source>
        <dbReference type="ARBA" id="ARBA00023012"/>
    </source>
</evidence>
<dbReference type="InterPro" id="IPR050736">
    <property type="entry name" value="Sensor_HK_Regulatory"/>
</dbReference>
<dbReference type="PRINTS" id="PR00344">
    <property type="entry name" value="BCTRLSENSOR"/>
</dbReference>
<dbReference type="OrthoDB" id="9786919at2"/>
<dbReference type="Pfam" id="PF00672">
    <property type="entry name" value="HAMP"/>
    <property type="match status" value="1"/>
</dbReference>
<evidence type="ECO:0000259" key="18">
    <source>
        <dbReference type="PROSITE" id="PS50885"/>
    </source>
</evidence>
<evidence type="ECO:0000256" key="4">
    <source>
        <dbReference type="ARBA" id="ARBA00022475"/>
    </source>
</evidence>
<evidence type="ECO:0000256" key="2">
    <source>
        <dbReference type="ARBA" id="ARBA00004651"/>
    </source>
</evidence>
<gene>
    <name evidence="19" type="ORF">FM119_10810</name>
</gene>
<evidence type="ECO:0000256" key="7">
    <source>
        <dbReference type="ARBA" id="ARBA00022692"/>
    </source>
</evidence>
<feature type="domain" description="Histidine kinase" evidence="17">
    <location>
        <begin position="296"/>
        <end position="513"/>
    </location>
</feature>
<dbReference type="GO" id="GO:0005886">
    <property type="term" value="C:plasma membrane"/>
    <property type="evidence" value="ECO:0007669"/>
    <property type="project" value="UniProtKB-SubCell"/>
</dbReference>
<dbReference type="GO" id="GO:0005524">
    <property type="term" value="F:ATP binding"/>
    <property type="evidence" value="ECO:0007669"/>
    <property type="project" value="UniProtKB-KW"/>
</dbReference>
<evidence type="ECO:0000259" key="17">
    <source>
        <dbReference type="PROSITE" id="PS50109"/>
    </source>
</evidence>
<keyword evidence="11 16" id="KW-1133">Transmembrane helix</keyword>
<keyword evidence="6 19" id="KW-0808">Transferase</keyword>
<dbReference type="SUPFAM" id="SSF47384">
    <property type="entry name" value="Homodimeric domain of signal transducing histidine kinase"/>
    <property type="match status" value="1"/>
</dbReference>
<evidence type="ECO:0000313" key="19">
    <source>
        <dbReference type="EMBL" id="SJN38100.1"/>
    </source>
</evidence>
<organism evidence="19 20">
    <name type="scientific">Mycetocola reblochoni REB411</name>
    <dbReference type="NCBI Taxonomy" id="1255698"/>
    <lineage>
        <taxon>Bacteria</taxon>
        <taxon>Bacillati</taxon>
        <taxon>Actinomycetota</taxon>
        <taxon>Actinomycetes</taxon>
        <taxon>Micrococcales</taxon>
        <taxon>Microbacteriaceae</taxon>
        <taxon>Mycetocola</taxon>
    </lineage>
</organism>
<dbReference type="Gene3D" id="3.30.565.10">
    <property type="entry name" value="Histidine kinase-like ATPase, C-terminal domain"/>
    <property type="match status" value="1"/>
</dbReference>
<dbReference type="SUPFAM" id="SSF158472">
    <property type="entry name" value="HAMP domain-like"/>
    <property type="match status" value="1"/>
</dbReference>
<dbReference type="InterPro" id="IPR036097">
    <property type="entry name" value="HisK_dim/P_sf"/>
</dbReference>
<dbReference type="InterPro" id="IPR005467">
    <property type="entry name" value="His_kinase_dom"/>
</dbReference>
<evidence type="ECO:0000256" key="14">
    <source>
        <dbReference type="ARBA" id="ARBA00035305"/>
    </source>
</evidence>
<dbReference type="SMART" id="SM00304">
    <property type="entry name" value="HAMP"/>
    <property type="match status" value="1"/>
</dbReference>
<dbReference type="InterPro" id="IPR004358">
    <property type="entry name" value="Sig_transdc_His_kin-like_C"/>
</dbReference>
<keyword evidence="12" id="KW-0902">Two-component regulatory system</keyword>
<comment type="subcellular location">
    <subcellularLocation>
        <location evidence="2">Cell membrane</location>
        <topology evidence="2">Multi-pass membrane protein</topology>
    </subcellularLocation>
</comment>
<dbReference type="EMBL" id="FUKR01000058">
    <property type="protein sequence ID" value="SJN38100.1"/>
    <property type="molecule type" value="Genomic_DNA"/>
</dbReference>
<feature type="domain" description="HAMP" evidence="18">
    <location>
        <begin position="229"/>
        <end position="281"/>
    </location>
</feature>
<evidence type="ECO:0000256" key="11">
    <source>
        <dbReference type="ARBA" id="ARBA00022989"/>
    </source>
</evidence>
<proteinExistence type="predicted"/>
<dbReference type="CDD" id="cd06225">
    <property type="entry name" value="HAMP"/>
    <property type="match status" value="1"/>
</dbReference>
<dbReference type="NCBIfam" id="NF040691">
    <property type="entry name" value="MtrAB_MtrB"/>
    <property type="match status" value="1"/>
</dbReference>
<dbReference type="AlphaFoldDB" id="A0A1R4K183"/>
<dbReference type="Pfam" id="PF02518">
    <property type="entry name" value="HATPase_c"/>
    <property type="match status" value="1"/>
</dbReference>
<feature type="compositionally biased region" description="Acidic residues" evidence="15">
    <location>
        <begin position="584"/>
        <end position="594"/>
    </location>
</feature>
<keyword evidence="5" id="KW-0597">Phosphoprotein</keyword>
<feature type="compositionally biased region" description="Basic and acidic residues" evidence="15">
    <location>
        <begin position="566"/>
        <end position="583"/>
    </location>
</feature>
<keyword evidence="13 16" id="KW-0472">Membrane</keyword>
<dbReference type="PANTHER" id="PTHR43711">
    <property type="entry name" value="TWO-COMPONENT HISTIDINE KINASE"/>
    <property type="match status" value="1"/>
</dbReference>
<dbReference type="CDD" id="cd00082">
    <property type="entry name" value="HisKA"/>
    <property type="match status" value="1"/>
</dbReference>
<dbReference type="Gene3D" id="1.10.287.130">
    <property type="match status" value="1"/>
</dbReference>
<dbReference type="GO" id="GO:0000155">
    <property type="term" value="F:phosphorelay sensor kinase activity"/>
    <property type="evidence" value="ECO:0007669"/>
    <property type="project" value="InterPro"/>
</dbReference>
<dbReference type="CDD" id="cd00075">
    <property type="entry name" value="HATPase"/>
    <property type="match status" value="1"/>
</dbReference>
<dbReference type="EC" id="2.7.13.3" evidence="3"/>
<evidence type="ECO:0000256" key="10">
    <source>
        <dbReference type="ARBA" id="ARBA00022840"/>
    </source>
</evidence>
<keyword evidence="20" id="KW-1185">Reference proteome</keyword>
<evidence type="ECO:0000256" key="15">
    <source>
        <dbReference type="SAM" id="MobiDB-lite"/>
    </source>
</evidence>
<evidence type="ECO:0000256" key="9">
    <source>
        <dbReference type="ARBA" id="ARBA00022777"/>
    </source>
</evidence>
<comment type="catalytic activity">
    <reaction evidence="1">
        <text>ATP + protein L-histidine = ADP + protein N-phospho-L-histidine.</text>
        <dbReference type="EC" id="2.7.13.3"/>
    </reaction>
</comment>
<sequence>MTPATARVTRLGPRGWPGRIADSFRRSLQFRTVVVTVALAIIAVAGTSIYMGASISSDMYRSRVNDALVDARRATASAQSLFDSSSAEERAELQNLMSTARTQIAQTASTTLIAGYRAPGQDSNLLIPQDFESPALQGGVVTDDLRSQVQQNPSDQWWQAVALPAEDREVPGVVVGSMITLTDGSRFELYIGYELSDTERTLQFMQRTLLFGGGALLLLVAAVAWVVARLVARPVQVVAESSERLASGELETRIPVTGEDEIATLASSFNRMADSLQAQIAELEQLSMVQQRFVSDVSHELRTPLTTIRLAGDVLYDQRLDFPAGTARAVELLNTQTRRFEQLLSDLLEISRYDARSVELDREPVNLVQLAEDSMESMAPLAATAGCSLILRAPGGHTELPLDARRIRRIVRNLLGNAIEHGDGRSIVVSIDSNTDAVALGVRDYGQGIAPENLSRVFDRFWRADPARKRTIGGTGLGLAISLGDAQLHGGDLRVWSRPGMGTSFLLILPREGGSIERSPLPLEPDDAGSPDAVVATEAGDVVVVQPGEAEAAVDDEQMDAPVRAAEVRHAGEPVDGESARDDDVPDDAVPADDTDSREGRR</sequence>
<keyword evidence="4" id="KW-1003">Cell membrane</keyword>
<keyword evidence="8" id="KW-0547">Nucleotide-binding</keyword>
<feature type="transmembrane region" description="Helical" evidence="16">
    <location>
        <begin position="209"/>
        <end position="228"/>
    </location>
</feature>
<evidence type="ECO:0000313" key="20">
    <source>
        <dbReference type="Proteomes" id="UP000196778"/>
    </source>
</evidence>
<dbReference type="InterPro" id="IPR036890">
    <property type="entry name" value="HATPase_C_sf"/>
</dbReference>
<name>A0A1R4K183_9MICO</name>
<evidence type="ECO:0000256" key="8">
    <source>
        <dbReference type="ARBA" id="ARBA00022741"/>
    </source>
</evidence>
<dbReference type="Gene3D" id="6.10.340.10">
    <property type="match status" value="1"/>
</dbReference>
<dbReference type="PROSITE" id="PS50109">
    <property type="entry name" value="HIS_KIN"/>
    <property type="match status" value="1"/>
</dbReference>
<dbReference type="FunFam" id="1.10.287.130:FF:000010">
    <property type="entry name" value="Two-component sensor histidine kinase"/>
    <property type="match status" value="1"/>
</dbReference>
<dbReference type="InterPro" id="IPR003660">
    <property type="entry name" value="HAMP_dom"/>
</dbReference>
<dbReference type="FunFam" id="3.30.565.10:FF:000013">
    <property type="entry name" value="Two-component sensor histidine kinase"/>
    <property type="match status" value="1"/>
</dbReference>
<dbReference type="PROSITE" id="PS50885">
    <property type="entry name" value="HAMP"/>
    <property type="match status" value="1"/>
</dbReference>
<keyword evidence="10" id="KW-0067">ATP-binding</keyword>
<evidence type="ECO:0000256" key="5">
    <source>
        <dbReference type="ARBA" id="ARBA00022553"/>
    </source>
</evidence>
<feature type="region of interest" description="Disordered" evidence="15">
    <location>
        <begin position="549"/>
        <end position="602"/>
    </location>
</feature>
<dbReference type="PANTHER" id="PTHR43711:SF1">
    <property type="entry name" value="HISTIDINE KINASE 1"/>
    <property type="match status" value="1"/>
</dbReference>
<reference evidence="20" key="1">
    <citation type="submission" date="2017-02" db="EMBL/GenBank/DDBJ databases">
        <authorList>
            <person name="Dridi B."/>
        </authorList>
    </citation>
    <scope>NUCLEOTIDE SEQUENCE [LARGE SCALE GENOMIC DNA]</scope>
    <source>
        <strain evidence="20">EB411</strain>
    </source>
</reference>
<evidence type="ECO:0000256" key="16">
    <source>
        <dbReference type="SAM" id="Phobius"/>
    </source>
</evidence>
<dbReference type="InterPro" id="IPR003594">
    <property type="entry name" value="HATPase_dom"/>
</dbReference>
<dbReference type="InterPro" id="IPR047669">
    <property type="entry name" value="MtrAB_MtrB"/>
</dbReference>